<sequence length="170" mass="20152">MAKSLESYLNEIKEKLDSSLNIRNFPCQHEERHNKPEVETRRSKELILPPILIARSKNEETLIEPSINSTRVSLKVKKLDDVDKLLTGMFMRFLMLRAEQFLIMRRKAVEGYDISFLIIHSHMEQLFRERLVDFIITFLKEIEKEINEMKLSVNTRARIAANYFISNLIR</sequence>
<gene>
    <name evidence="7" type="ORF">SteCoe_12150</name>
</gene>
<comment type="similarity">
    <text evidence="2 6">Belongs to the ARPC4 family.</text>
</comment>
<evidence type="ECO:0000256" key="5">
    <source>
        <dbReference type="ARBA" id="ARBA00023212"/>
    </source>
</evidence>
<dbReference type="Proteomes" id="UP000187209">
    <property type="component" value="Unassembled WGS sequence"/>
</dbReference>
<comment type="subcellular location">
    <subcellularLocation>
        <location evidence="1 6">Cytoplasm</location>
        <location evidence="1 6">Cytoskeleton</location>
    </subcellularLocation>
</comment>
<dbReference type="Pfam" id="PF05856">
    <property type="entry name" value="ARPC4"/>
    <property type="match status" value="1"/>
</dbReference>
<dbReference type="SUPFAM" id="SSF69645">
    <property type="entry name" value="Arp2/3 complex subunits"/>
    <property type="match status" value="1"/>
</dbReference>
<keyword evidence="3 6" id="KW-0963">Cytoplasm</keyword>
<evidence type="ECO:0000256" key="1">
    <source>
        <dbReference type="ARBA" id="ARBA00004245"/>
    </source>
</evidence>
<dbReference type="AlphaFoldDB" id="A0A1R2CBK3"/>
<dbReference type="PIRSF" id="PIRSF039100">
    <property type="entry name" value="ARPC4"/>
    <property type="match status" value="1"/>
</dbReference>
<dbReference type="Gene3D" id="3.30.1460.20">
    <property type="match status" value="1"/>
</dbReference>
<dbReference type="GO" id="GO:0005885">
    <property type="term" value="C:Arp2/3 protein complex"/>
    <property type="evidence" value="ECO:0007669"/>
    <property type="project" value="UniProtKB-UniRule"/>
</dbReference>
<comment type="function">
    <text evidence="6">Functions as actin-binding component of the Arp2/3 complex which is involved in regulation of actin polymerization and together with an activating nucleation-promoting factor (NPF) mediates the formation of branched actin networks. Seems to contact the mother actin filament.</text>
</comment>
<evidence type="ECO:0000256" key="4">
    <source>
        <dbReference type="ARBA" id="ARBA00023203"/>
    </source>
</evidence>
<dbReference type="GO" id="GO:0051015">
    <property type="term" value="F:actin filament binding"/>
    <property type="evidence" value="ECO:0007669"/>
    <property type="project" value="TreeGrafter"/>
</dbReference>
<dbReference type="PANTHER" id="PTHR22629">
    <property type="entry name" value="ARP2/3 COMPLEX 20 KD SUBUNIT"/>
    <property type="match status" value="1"/>
</dbReference>
<reference evidence="7 8" key="1">
    <citation type="submission" date="2016-11" db="EMBL/GenBank/DDBJ databases">
        <title>The macronuclear genome of Stentor coeruleus: a giant cell with tiny introns.</title>
        <authorList>
            <person name="Slabodnick M."/>
            <person name="Ruby J.G."/>
            <person name="Reiff S.B."/>
            <person name="Swart E.C."/>
            <person name="Gosai S."/>
            <person name="Prabakaran S."/>
            <person name="Witkowska E."/>
            <person name="Larue G.E."/>
            <person name="Fisher S."/>
            <person name="Freeman R.M."/>
            <person name="Gunawardena J."/>
            <person name="Chu W."/>
            <person name="Stover N.A."/>
            <person name="Gregory B.D."/>
            <person name="Nowacki M."/>
            <person name="Derisi J."/>
            <person name="Roy S.W."/>
            <person name="Marshall W.F."/>
            <person name="Sood P."/>
        </authorList>
    </citation>
    <scope>NUCLEOTIDE SEQUENCE [LARGE SCALE GENOMIC DNA]</scope>
    <source>
        <strain evidence="7">WM001</strain>
    </source>
</reference>
<dbReference type="InterPro" id="IPR008384">
    <property type="entry name" value="ARPC4"/>
</dbReference>
<dbReference type="EMBL" id="MPUH01000208">
    <property type="protein sequence ID" value="OMJ86362.1"/>
    <property type="molecule type" value="Genomic_DNA"/>
</dbReference>
<evidence type="ECO:0000256" key="2">
    <source>
        <dbReference type="ARBA" id="ARBA00005919"/>
    </source>
</evidence>
<accession>A0A1R2CBK3</accession>
<evidence type="ECO:0000256" key="3">
    <source>
        <dbReference type="ARBA" id="ARBA00022490"/>
    </source>
</evidence>
<keyword evidence="4 6" id="KW-0009">Actin-binding</keyword>
<dbReference type="GO" id="GO:0030041">
    <property type="term" value="P:actin filament polymerization"/>
    <property type="evidence" value="ECO:0007669"/>
    <property type="project" value="UniProtKB-UniRule"/>
</dbReference>
<proteinExistence type="inferred from homology"/>
<evidence type="ECO:0000256" key="6">
    <source>
        <dbReference type="PIRNR" id="PIRNR039100"/>
    </source>
</evidence>
<dbReference type="GO" id="GO:0034314">
    <property type="term" value="P:Arp2/3 complex-mediated actin nucleation"/>
    <property type="evidence" value="ECO:0007669"/>
    <property type="project" value="UniProtKB-UniRule"/>
</dbReference>
<protein>
    <recommendedName>
        <fullName evidence="6">Actin-related protein 2/3 complex subunit 4</fullName>
    </recommendedName>
</protein>
<organism evidence="7 8">
    <name type="scientific">Stentor coeruleus</name>
    <dbReference type="NCBI Taxonomy" id="5963"/>
    <lineage>
        <taxon>Eukaryota</taxon>
        <taxon>Sar</taxon>
        <taxon>Alveolata</taxon>
        <taxon>Ciliophora</taxon>
        <taxon>Postciliodesmatophora</taxon>
        <taxon>Heterotrichea</taxon>
        <taxon>Heterotrichida</taxon>
        <taxon>Stentoridae</taxon>
        <taxon>Stentor</taxon>
    </lineage>
</organism>
<keyword evidence="5 6" id="KW-0206">Cytoskeleton</keyword>
<evidence type="ECO:0000313" key="7">
    <source>
        <dbReference type="EMBL" id="OMJ86362.1"/>
    </source>
</evidence>
<dbReference type="PANTHER" id="PTHR22629:SF0">
    <property type="entry name" value="ACTIN-RELATED PROTEIN 2_3 COMPLEX SUBUNIT 4"/>
    <property type="match status" value="1"/>
</dbReference>
<dbReference type="InterPro" id="IPR034666">
    <property type="entry name" value="ARPC2/4"/>
</dbReference>
<comment type="caution">
    <text evidence="7">The sequence shown here is derived from an EMBL/GenBank/DDBJ whole genome shotgun (WGS) entry which is preliminary data.</text>
</comment>
<dbReference type="OrthoDB" id="336240at2759"/>
<keyword evidence="8" id="KW-1185">Reference proteome</keyword>
<evidence type="ECO:0000313" key="8">
    <source>
        <dbReference type="Proteomes" id="UP000187209"/>
    </source>
</evidence>
<name>A0A1R2CBK3_9CILI</name>